<dbReference type="EMBL" id="CP002160">
    <property type="protein sequence ID" value="ADL51074.1"/>
    <property type="molecule type" value="Genomic_DNA"/>
</dbReference>
<evidence type="ECO:0000256" key="9">
    <source>
        <dbReference type="RuleBase" id="RU003523"/>
    </source>
</evidence>
<dbReference type="NCBIfam" id="TIGR00977">
    <property type="entry name" value="citramal_synth"/>
    <property type="match status" value="1"/>
</dbReference>
<dbReference type="GO" id="GO:0003852">
    <property type="term" value="F:2-isopropylmalate synthase activity"/>
    <property type="evidence" value="ECO:0007669"/>
    <property type="project" value="InterPro"/>
</dbReference>
<evidence type="ECO:0000256" key="1">
    <source>
        <dbReference type="ARBA" id="ARBA00004743"/>
    </source>
</evidence>
<evidence type="ECO:0000256" key="5">
    <source>
        <dbReference type="ARBA" id="ARBA00022679"/>
    </source>
</evidence>
<dbReference type="GO" id="GO:0009097">
    <property type="term" value="P:isoleucine biosynthetic process"/>
    <property type="evidence" value="ECO:0007669"/>
    <property type="project" value="UniProtKB-UniRule"/>
</dbReference>
<dbReference type="Proteomes" id="UP000002730">
    <property type="component" value="Chromosome"/>
</dbReference>
<evidence type="ECO:0000313" key="12">
    <source>
        <dbReference type="Proteomes" id="UP000002730"/>
    </source>
</evidence>
<dbReference type="InterPro" id="IPR013709">
    <property type="entry name" value="2-isopropylmalate_synth_dimer"/>
</dbReference>
<dbReference type="UniPathway" id="UPA00047">
    <property type="reaction ID" value="UER00066"/>
</dbReference>
<dbReference type="EC" id="2.3.3.21" evidence="8"/>
<keyword evidence="5 9" id="KW-0808">Transferase</keyword>
<evidence type="ECO:0000259" key="10">
    <source>
        <dbReference type="PROSITE" id="PS50991"/>
    </source>
</evidence>
<dbReference type="KEGG" id="ccb:Clocel_1321"/>
<evidence type="ECO:0000256" key="8">
    <source>
        <dbReference type="NCBIfam" id="TIGR00977"/>
    </source>
</evidence>
<dbReference type="PANTHER" id="PTHR43538:SF1">
    <property type="entry name" value="(R)-CITRAMALATE SYNTHASE"/>
    <property type="match status" value="1"/>
</dbReference>
<dbReference type="RefSeq" id="WP_010076062.1">
    <property type="nucleotide sequence ID" value="NC_014393.1"/>
</dbReference>
<dbReference type="GO" id="GO:0009098">
    <property type="term" value="P:L-leucine biosynthetic process"/>
    <property type="evidence" value="ECO:0007669"/>
    <property type="project" value="InterPro"/>
</dbReference>
<dbReference type="Gene3D" id="1.10.238.260">
    <property type="match status" value="1"/>
</dbReference>
<dbReference type="InterPro" id="IPR005675">
    <property type="entry name" value="Citramal_synthase"/>
</dbReference>
<dbReference type="SUPFAM" id="SSF110921">
    <property type="entry name" value="2-isopropylmalate synthase LeuA, allosteric (dimerisation) domain"/>
    <property type="match status" value="1"/>
</dbReference>
<keyword evidence="4" id="KW-0412">Isoleucine biosynthesis</keyword>
<evidence type="ECO:0000313" key="11">
    <source>
        <dbReference type="EMBL" id="ADL51074.1"/>
    </source>
</evidence>
<dbReference type="InterPro" id="IPR036230">
    <property type="entry name" value="LeuA_allosteric_dom_sf"/>
</dbReference>
<reference evidence="11 12" key="1">
    <citation type="submission" date="2010-08" db="EMBL/GenBank/DDBJ databases">
        <title>Complete sequence of Clostridium cellulovorans 743B.</title>
        <authorList>
            <consortium name="US DOE Joint Genome Institute"/>
            <person name="Lucas S."/>
            <person name="Copeland A."/>
            <person name="Lapidus A."/>
            <person name="Cheng J.-F."/>
            <person name="Bruce D."/>
            <person name="Goodwin L."/>
            <person name="Pitluck S."/>
            <person name="Chertkov O."/>
            <person name="Detter J.C."/>
            <person name="Han C."/>
            <person name="Tapia R."/>
            <person name="Land M."/>
            <person name="Hauser L."/>
            <person name="Chang Y.-J."/>
            <person name="Jeffries C."/>
            <person name="Kyrpides N."/>
            <person name="Ivanova N."/>
            <person name="Mikhailova N."/>
            <person name="Hemme C.L."/>
            <person name="Woyke T."/>
        </authorList>
    </citation>
    <scope>NUCLEOTIDE SEQUENCE [LARGE SCALE GENOMIC DNA]</scope>
    <source>
        <strain evidence="12">ATCC 35296 / DSM 3052 / OCM 3 / 743B</strain>
    </source>
</reference>
<evidence type="ECO:0000256" key="4">
    <source>
        <dbReference type="ARBA" id="ARBA00022624"/>
    </source>
</evidence>
<dbReference type="eggNOG" id="COG0119">
    <property type="taxonomic scope" value="Bacteria"/>
</dbReference>
<dbReference type="InterPro" id="IPR002034">
    <property type="entry name" value="AIPM/Hcit_synth_CS"/>
</dbReference>
<keyword evidence="6" id="KW-0100">Branched-chain amino acid biosynthesis</keyword>
<comment type="pathway">
    <text evidence="1">Amino-acid biosynthesis; L-isoleucine biosynthesis; 2-oxobutanoate from pyruvate: step 1/3.</text>
</comment>
<comment type="similarity">
    <text evidence="2 9">Belongs to the alpha-IPM synthase/homocitrate synthase family.</text>
</comment>
<dbReference type="Gene3D" id="3.20.20.70">
    <property type="entry name" value="Aldolase class I"/>
    <property type="match status" value="1"/>
</dbReference>
<evidence type="ECO:0000256" key="7">
    <source>
        <dbReference type="ARBA" id="ARBA00048263"/>
    </source>
</evidence>
<name>D9SVF0_CLOC7</name>
<dbReference type="HOGENOM" id="CLU_022158_7_0_9"/>
<dbReference type="InterPro" id="IPR054691">
    <property type="entry name" value="LeuA/HCS_post-cat"/>
</dbReference>
<dbReference type="Gene3D" id="3.30.160.270">
    <property type="match status" value="1"/>
</dbReference>
<organism evidence="11 12">
    <name type="scientific">Clostridium cellulovorans (strain ATCC 35296 / DSM 3052 / OCM 3 / 743B)</name>
    <dbReference type="NCBI Taxonomy" id="573061"/>
    <lineage>
        <taxon>Bacteria</taxon>
        <taxon>Bacillati</taxon>
        <taxon>Bacillota</taxon>
        <taxon>Clostridia</taxon>
        <taxon>Eubacteriales</taxon>
        <taxon>Clostridiaceae</taxon>
        <taxon>Clostridium</taxon>
    </lineage>
</organism>
<dbReference type="STRING" id="573061.Clocel_1321"/>
<dbReference type="InterPro" id="IPR000891">
    <property type="entry name" value="PYR_CT"/>
</dbReference>
<accession>D9SVF0</accession>
<dbReference type="OrthoDB" id="9804858at2"/>
<evidence type="ECO:0000256" key="6">
    <source>
        <dbReference type="ARBA" id="ARBA00023304"/>
    </source>
</evidence>
<dbReference type="PROSITE" id="PS50991">
    <property type="entry name" value="PYR_CT"/>
    <property type="match status" value="1"/>
</dbReference>
<protein>
    <recommendedName>
        <fullName evidence="8">Citramalate synthase</fullName>
        <ecNumber evidence="8">2.3.3.21</ecNumber>
    </recommendedName>
</protein>
<comment type="catalytic activity">
    <reaction evidence="7">
        <text>pyruvate + acetyl-CoA + H2O = (3R)-citramalate + CoA + H(+)</text>
        <dbReference type="Rhea" id="RHEA:19045"/>
        <dbReference type="ChEBI" id="CHEBI:15361"/>
        <dbReference type="ChEBI" id="CHEBI:15377"/>
        <dbReference type="ChEBI" id="CHEBI:15378"/>
        <dbReference type="ChEBI" id="CHEBI:30934"/>
        <dbReference type="ChEBI" id="CHEBI:57287"/>
        <dbReference type="ChEBI" id="CHEBI:57288"/>
        <dbReference type="EC" id="2.3.3.21"/>
    </reaction>
</comment>
<dbReference type="Pfam" id="PF00682">
    <property type="entry name" value="HMGL-like"/>
    <property type="match status" value="1"/>
</dbReference>
<dbReference type="AlphaFoldDB" id="D9SVF0"/>
<dbReference type="GO" id="GO:0043714">
    <property type="term" value="F:(R)-citramalate synthase activity"/>
    <property type="evidence" value="ECO:0007669"/>
    <property type="project" value="UniProtKB-UniRule"/>
</dbReference>
<proteinExistence type="inferred from homology"/>
<evidence type="ECO:0000256" key="2">
    <source>
        <dbReference type="ARBA" id="ARBA00006154"/>
    </source>
</evidence>
<dbReference type="CDD" id="cd07941">
    <property type="entry name" value="DRE_TIM_LeuA3"/>
    <property type="match status" value="1"/>
</dbReference>
<dbReference type="SMART" id="SM00917">
    <property type="entry name" value="LeuA_dimer"/>
    <property type="match status" value="1"/>
</dbReference>
<keyword evidence="12" id="KW-1185">Reference proteome</keyword>
<gene>
    <name evidence="11" type="ordered locus">Clocel_1321</name>
</gene>
<dbReference type="PANTHER" id="PTHR43538">
    <property type="entry name" value="ALPHA-IPM SYNTHASE/HOMOCITRATE SYNTHASE"/>
    <property type="match status" value="1"/>
</dbReference>
<dbReference type="PROSITE" id="PS00816">
    <property type="entry name" value="AIPM_HOMOCIT_SYNTH_2"/>
    <property type="match status" value="1"/>
</dbReference>
<dbReference type="SUPFAM" id="SSF51569">
    <property type="entry name" value="Aldolase"/>
    <property type="match status" value="1"/>
</dbReference>
<sequence length="531" mass="58860">MNKKITIFDSTLRDGVQGQGISFSVEDKLKIVKCLDKLGVEYIEAGNPGSNPKDIEFFKRIKELTLKKSKIVAFGSTRRVGVETKDDNNVKNLLAVETDAICIFGKSWDFHATEILKTTLDENLQMIKDTVSYLKGKNKQVFFDAEHFFDGYKNNSEYAMKTVEAAKEAGADAVVLCDTNGGTLPQEIYEITKAVQDAFKDISIGVHAHNDMGMAVANSIMAVEGGANHIQGTFIGFGERCGNANLSTIIPILQLKMGFNIVDSEKLSELTSSARFISEVSNITLNDDAPFVGNGAFAHKGGMHIDAVCKDPVSYEHIEPTLVGNKRRFLISEVSGKSTVYSQIQKISPELPKDCEETKIITERLKELEFQGYQFEGAEGTVELIMRKILGKYKPFFELIDFKVIGEQPSLDSNFKSTAMMHIVVDGKKEMTAAEGEGPINALDKALRKALEVFYPELQSVRLVDYKVRVLDTGCATKAKVRVLIESTDGEEKWSTVGVSTDIIEASWVALVDSIEYKLIKNIEKKLKAYF</sequence>
<feature type="domain" description="Pyruvate carboxyltransferase" evidence="10">
    <location>
        <begin position="5"/>
        <end position="268"/>
    </location>
</feature>
<keyword evidence="3" id="KW-0028">Amino-acid biosynthesis</keyword>
<dbReference type="Pfam" id="PF08502">
    <property type="entry name" value="LeuA_dimer"/>
    <property type="match status" value="1"/>
</dbReference>
<evidence type="ECO:0000256" key="3">
    <source>
        <dbReference type="ARBA" id="ARBA00022605"/>
    </source>
</evidence>
<dbReference type="PROSITE" id="PS00815">
    <property type="entry name" value="AIPM_HOMOCIT_SYNTH_1"/>
    <property type="match status" value="1"/>
</dbReference>
<dbReference type="Pfam" id="PF22617">
    <property type="entry name" value="HCS_D2"/>
    <property type="match status" value="1"/>
</dbReference>
<dbReference type="InterPro" id="IPR013785">
    <property type="entry name" value="Aldolase_TIM"/>
</dbReference>